<name>A0A4U1BN92_9GAMM</name>
<dbReference type="PANTHER" id="PTHR37811">
    <property type="entry name" value="BLL5343 PROTEIN"/>
    <property type="match status" value="1"/>
</dbReference>
<dbReference type="EMBL" id="SWCJ01000008">
    <property type="protein sequence ID" value="TKB54546.1"/>
    <property type="molecule type" value="Genomic_DNA"/>
</dbReference>
<gene>
    <name evidence="2" type="ORF">FCL42_12090</name>
</gene>
<dbReference type="SUPFAM" id="SSF54909">
    <property type="entry name" value="Dimeric alpha+beta barrel"/>
    <property type="match status" value="1"/>
</dbReference>
<sequence>MFVAILEVYPSATGKTQLLGLMRRLLELINEQSGLVSVERFQSLLDQDKLMSLSFWRSREELEAWRLYLEQVVNDDEHFKGLIHHYQLRISEVLDQHHGHAAQNRKAYA</sequence>
<comment type="caution">
    <text evidence="2">The sequence shown here is derived from an EMBL/GenBank/DDBJ whole genome shotgun (WGS) entry which is preliminary data.</text>
</comment>
<accession>A0A4U1BN92</accession>
<dbReference type="AlphaFoldDB" id="A0A4U1BN92"/>
<keyword evidence="3" id="KW-1185">Reference proteome</keyword>
<dbReference type="RefSeq" id="WP_136863681.1">
    <property type="nucleotide sequence ID" value="NZ_SWCJ01000008.1"/>
</dbReference>
<dbReference type="OrthoDB" id="6400140at2"/>
<keyword evidence="2" id="KW-0503">Monooxygenase</keyword>
<evidence type="ECO:0000313" key="2">
    <source>
        <dbReference type="EMBL" id="TKB54546.1"/>
    </source>
</evidence>
<feature type="domain" description="ABM" evidence="1">
    <location>
        <begin position="1"/>
        <end position="66"/>
    </location>
</feature>
<evidence type="ECO:0000259" key="1">
    <source>
        <dbReference type="Pfam" id="PF03992"/>
    </source>
</evidence>
<proteinExistence type="predicted"/>
<organism evidence="2 3">
    <name type="scientific">Ferrimonas aestuarii</name>
    <dbReference type="NCBI Taxonomy" id="2569539"/>
    <lineage>
        <taxon>Bacteria</taxon>
        <taxon>Pseudomonadati</taxon>
        <taxon>Pseudomonadota</taxon>
        <taxon>Gammaproteobacteria</taxon>
        <taxon>Alteromonadales</taxon>
        <taxon>Ferrimonadaceae</taxon>
        <taxon>Ferrimonas</taxon>
    </lineage>
</organism>
<reference evidence="2 3" key="1">
    <citation type="submission" date="2019-04" db="EMBL/GenBank/DDBJ databases">
        <authorList>
            <person name="Hwang J.C."/>
        </authorList>
    </citation>
    <scope>NUCLEOTIDE SEQUENCE [LARGE SCALE GENOMIC DNA]</scope>
    <source>
        <strain evidence="2 3">IMCC35002</strain>
    </source>
</reference>
<dbReference type="Pfam" id="PF03992">
    <property type="entry name" value="ABM"/>
    <property type="match status" value="1"/>
</dbReference>
<evidence type="ECO:0000313" key="3">
    <source>
        <dbReference type="Proteomes" id="UP000305675"/>
    </source>
</evidence>
<dbReference type="InterPro" id="IPR007138">
    <property type="entry name" value="ABM_dom"/>
</dbReference>
<dbReference type="PANTHER" id="PTHR37811:SF2">
    <property type="entry name" value="ABM DOMAIN-CONTAINING PROTEIN"/>
    <property type="match status" value="1"/>
</dbReference>
<keyword evidence="2" id="KW-0560">Oxidoreductase</keyword>
<dbReference type="InterPro" id="IPR052936">
    <property type="entry name" value="Jasmonate_Hydroxylase-like"/>
</dbReference>
<dbReference type="Gene3D" id="3.30.70.100">
    <property type="match status" value="1"/>
</dbReference>
<dbReference type="InterPro" id="IPR011008">
    <property type="entry name" value="Dimeric_a/b-barrel"/>
</dbReference>
<protein>
    <submittedName>
        <fullName evidence="2">Antibiotic biosynthesis monooxygenase</fullName>
    </submittedName>
</protein>
<dbReference type="Proteomes" id="UP000305675">
    <property type="component" value="Unassembled WGS sequence"/>
</dbReference>
<dbReference type="GO" id="GO:0004497">
    <property type="term" value="F:monooxygenase activity"/>
    <property type="evidence" value="ECO:0007669"/>
    <property type="project" value="UniProtKB-KW"/>
</dbReference>